<dbReference type="AlphaFoldDB" id="A0A0L9U6B3"/>
<dbReference type="Gramene" id="KOM37939">
    <property type="protein sequence ID" value="KOM37939"/>
    <property type="gene ID" value="LR48_Vigan03g132100"/>
</dbReference>
<evidence type="ECO:0000313" key="1">
    <source>
        <dbReference type="EMBL" id="KOM37939.1"/>
    </source>
</evidence>
<proteinExistence type="predicted"/>
<evidence type="ECO:0000313" key="2">
    <source>
        <dbReference type="Proteomes" id="UP000053144"/>
    </source>
</evidence>
<dbReference type="Proteomes" id="UP000053144">
    <property type="component" value="Chromosome 3"/>
</dbReference>
<accession>A0A0L9U6B3</accession>
<dbReference type="EMBL" id="CM003373">
    <property type="protein sequence ID" value="KOM37939.1"/>
    <property type="molecule type" value="Genomic_DNA"/>
</dbReference>
<sequence>MNGDWKGLLVVVVGWECFHWRGSVPMWKGLTLEGEIVGNPTVSLSPTLDRNEKIEQYIKVKDPLTHCLKVLEKCRSPLGRPFWALEHQMHEVWASSLRLGRRRVSLTAQVPFFGRLSAGSTNLGRHLEDLSVKDHRSPPGRPMWDA</sequence>
<protein>
    <submittedName>
        <fullName evidence="1">Uncharacterized protein</fullName>
    </submittedName>
</protein>
<gene>
    <name evidence="1" type="ORF">LR48_Vigan03g132100</name>
</gene>
<name>A0A0L9U6B3_PHAAN</name>
<organism evidence="1 2">
    <name type="scientific">Phaseolus angularis</name>
    <name type="common">Azuki bean</name>
    <name type="synonym">Vigna angularis</name>
    <dbReference type="NCBI Taxonomy" id="3914"/>
    <lineage>
        <taxon>Eukaryota</taxon>
        <taxon>Viridiplantae</taxon>
        <taxon>Streptophyta</taxon>
        <taxon>Embryophyta</taxon>
        <taxon>Tracheophyta</taxon>
        <taxon>Spermatophyta</taxon>
        <taxon>Magnoliopsida</taxon>
        <taxon>eudicotyledons</taxon>
        <taxon>Gunneridae</taxon>
        <taxon>Pentapetalae</taxon>
        <taxon>rosids</taxon>
        <taxon>fabids</taxon>
        <taxon>Fabales</taxon>
        <taxon>Fabaceae</taxon>
        <taxon>Papilionoideae</taxon>
        <taxon>50 kb inversion clade</taxon>
        <taxon>NPAAA clade</taxon>
        <taxon>indigoferoid/millettioid clade</taxon>
        <taxon>Phaseoleae</taxon>
        <taxon>Vigna</taxon>
    </lineage>
</organism>
<reference evidence="2" key="1">
    <citation type="journal article" date="2015" name="Proc. Natl. Acad. Sci. U.S.A.">
        <title>Genome sequencing of adzuki bean (Vigna angularis) provides insight into high starch and low fat accumulation and domestication.</title>
        <authorList>
            <person name="Yang K."/>
            <person name="Tian Z."/>
            <person name="Chen C."/>
            <person name="Luo L."/>
            <person name="Zhao B."/>
            <person name="Wang Z."/>
            <person name="Yu L."/>
            <person name="Li Y."/>
            <person name="Sun Y."/>
            <person name="Li W."/>
            <person name="Chen Y."/>
            <person name="Li Y."/>
            <person name="Zhang Y."/>
            <person name="Ai D."/>
            <person name="Zhao J."/>
            <person name="Shang C."/>
            <person name="Ma Y."/>
            <person name="Wu B."/>
            <person name="Wang M."/>
            <person name="Gao L."/>
            <person name="Sun D."/>
            <person name="Zhang P."/>
            <person name="Guo F."/>
            <person name="Wang W."/>
            <person name="Li Y."/>
            <person name="Wang J."/>
            <person name="Varshney R.K."/>
            <person name="Wang J."/>
            <person name="Ling H.Q."/>
            <person name="Wan P."/>
        </authorList>
    </citation>
    <scope>NUCLEOTIDE SEQUENCE</scope>
    <source>
        <strain evidence="2">cv. Jingnong 6</strain>
    </source>
</reference>